<dbReference type="PANTHER" id="PTHR43395">
    <property type="entry name" value="SENSOR HISTIDINE KINASE CHEA"/>
    <property type="match status" value="1"/>
</dbReference>
<dbReference type="InterPro" id="IPR008207">
    <property type="entry name" value="Sig_transdc_His_kin_Hpt_dom"/>
</dbReference>
<evidence type="ECO:0000256" key="4">
    <source>
        <dbReference type="ARBA" id="ARBA00022553"/>
    </source>
</evidence>
<evidence type="ECO:0000256" key="6">
    <source>
        <dbReference type="ARBA" id="ARBA00022777"/>
    </source>
</evidence>
<dbReference type="InterPro" id="IPR005467">
    <property type="entry name" value="His_kinase_dom"/>
</dbReference>
<dbReference type="InterPro" id="IPR011006">
    <property type="entry name" value="CheY-like_superfamily"/>
</dbReference>
<proteinExistence type="predicted"/>
<keyword evidence="7" id="KW-0902">Two-component regulatory system</keyword>
<dbReference type="Gene3D" id="2.30.30.40">
    <property type="entry name" value="SH3 Domains"/>
    <property type="match status" value="1"/>
</dbReference>
<evidence type="ECO:0000256" key="2">
    <source>
        <dbReference type="ARBA" id="ARBA00012438"/>
    </source>
</evidence>
<dbReference type="InterPro" id="IPR036890">
    <property type="entry name" value="HATPase_C_sf"/>
</dbReference>
<evidence type="ECO:0000256" key="9">
    <source>
        <dbReference type="PROSITE-ProRule" id="PRU00110"/>
    </source>
</evidence>
<dbReference type="PANTHER" id="PTHR43395:SF1">
    <property type="entry name" value="CHEMOTAXIS PROTEIN CHEA"/>
    <property type="match status" value="1"/>
</dbReference>
<dbReference type="SMART" id="SM00387">
    <property type="entry name" value="HATPase_c"/>
    <property type="match status" value="1"/>
</dbReference>
<dbReference type="Gene3D" id="1.20.120.160">
    <property type="entry name" value="HPT domain"/>
    <property type="match status" value="1"/>
</dbReference>
<evidence type="ECO:0000256" key="10">
    <source>
        <dbReference type="PROSITE-ProRule" id="PRU00169"/>
    </source>
</evidence>
<dbReference type="Gene3D" id="3.30.565.10">
    <property type="entry name" value="Histidine kinase-like ATPase, C-terminal domain"/>
    <property type="match status" value="1"/>
</dbReference>
<keyword evidence="6 15" id="KW-0418">Kinase</keyword>
<dbReference type="PROSITE" id="PS50110">
    <property type="entry name" value="RESPONSE_REGULATORY"/>
    <property type="match status" value="1"/>
</dbReference>
<dbReference type="InterPro" id="IPR001789">
    <property type="entry name" value="Sig_transdc_resp-reg_receiver"/>
</dbReference>
<feature type="modified residue" description="4-aspartylphosphate" evidence="10">
    <location>
        <position position="686"/>
    </location>
</feature>
<dbReference type="Pfam" id="PF00072">
    <property type="entry name" value="Response_reg"/>
    <property type="match status" value="1"/>
</dbReference>
<dbReference type="Gene3D" id="3.40.50.2300">
    <property type="match status" value="1"/>
</dbReference>
<dbReference type="Proteomes" id="UP000219522">
    <property type="component" value="Unassembled WGS sequence"/>
</dbReference>
<keyword evidence="5" id="KW-0808">Transferase</keyword>
<dbReference type="InterPro" id="IPR003594">
    <property type="entry name" value="HATPase_dom"/>
</dbReference>
<dbReference type="FunFam" id="3.30.565.10:FF:000016">
    <property type="entry name" value="Chemotaxis protein CheA, putative"/>
    <property type="match status" value="1"/>
</dbReference>
<dbReference type="SMART" id="SM00448">
    <property type="entry name" value="REC"/>
    <property type="match status" value="1"/>
</dbReference>
<dbReference type="SMART" id="SM00260">
    <property type="entry name" value="CheW"/>
    <property type="match status" value="1"/>
</dbReference>
<evidence type="ECO:0000313" key="15">
    <source>
        <dbReference type="EMBL" id="SOE88734.1"/>
    </source>
</evidence>
<feature type="domain" description="CheW-like" evidence="13">
    <location>
        <begin position="480"/>
        <end position="614"/>
    </location>
</feature>
<dbReference type="EC" id="2.7.13.3" evidence="2"/>
<dbReference type="InterPro" id="IPR051315">
    <property type="entry name" value="Bact_Chemotaxis_CheA"/>
</dbReference>
<dbReference type="InterPro" id="IPR002545">
    <property type="entry name" value="CheW-lke_dom"/>
</dbReference>
<comment type="catalytic activity">
    <reaction evidence="1">
        <text>ATP + protein L-histidine = ADP + protein N-phospho-L-histidine.</text>
        <dbReference type="EC" id="2.7.13.3"/>
    </reaction>
</comment>
<dbReference type="SUPFAM" id="SSF50341">
    <property type="entry name" value="CheW-like"/>
    <property type="match status" value="1"/>
</dbReference>
<dbReference type="RefSeq" id="WP_097190826.1">
    <property type="nucleotide sequence ID" value="NZ_OCSU01000003.1"/>
</dbReference>
<comment type="function">
    <text evidence="8">Involved in the transmission of sensory signals from the chemoreceptors to the flagellar motors. CheA is autophosphorylated; it can transfer its phosphate group to either CheB or CheY.</text>
</comment>
<dbReference type="InterPro" id="IPR036061">
    <property type="entry name" value="CheW-like_dom_sf"/>
</dbReference>
<dbReference type="InterPro" id="IPR036641">
    <property type="entry name" value="HPT_dom_sf"/>
</dbReference>
<dbReference type="InterPro" id="IPR004358">
    <property type="entry name" value="Sig_transdc_His_kin-like_C"/>
</dbReference>
<evidence type="ECO:0000259" key="12">
    <source>
        <dbReference type="PROSITE" id="PS50110"/>
    </source>
</evidence>
<dbReference type="CDD" id="cd00088">
    <property type="entry name" value="HPT"/>
    <property type="match status" value="1"/>
</dbReference>
<feature type="domain" description="HPt" evidence="14">
    <location>
        <begin position="4"/>
        <end position="108"/>
    </location>
</feature>
<dbReference type="EMBL" id="OCSU01000003">
    <property type="protein sequence ID" value="SOE88734.1"/>
    <property type="molecule type" value="Genomic_DNA"/>
</dbReference>
<evidence type="ECO:0000259" key="11">
    <source>
        <dbReference type="PROSITE" id="PS50109"/>
    </source>
</evidence>
<evidence type="ECO:0000256" key="5">
    <source>
        <dbReference type="ARBA" id="ARBA00022679"/>
    </source>
</evidence>
<feature type="modified residue" description="Phosphohistidine" evidence="9">
    <location>
        <position position="51"/>
    </location>
</feature>
<keyword evidence="4 10" id="KW-0597">Phosphoprotein</keyword>
<accession>A0A7Z7IDI6</accession>
<evidence type="ECO:0000259" key="13">
    <source>
        <dbReference type="PROSITE" id="PS50851"/>
    </source>
</evidence>
<dbReference type="SMART" id="SM00073">
    <property type="entry name" value="HPT"/>
    <property type="match status" value="1"/>
</dbReference>
<dbReference type="PROSITE" id="PS50851">
    <property type="entry name" value="CHEW"/>
    <property type="match status" value="1"/>
</dbReference>
<comment type="caution">
    <text evidence="15">The sequence shown here is derived from an EMBL/GenBank/DDBJ whole genome shotgun (WGS) entry which is preliminary data.</text>
</comment>
<dbReference type="SUPFAM" id="SSF47226">
    <property type="entry name" value="Histidine-containing phosphotransfer domain, HPT domain"/>
    <property type="match status" value="1"/>
</dbReference>
<dbReference type="SUPFAM" id="SSF52172">
    <property type="entry name" value="CheY-like"/>
    <property type="match status" value="1"/>
</dbReference>
<gene>
    <name evidence="15" type="ORF">SAMN05446927_7356</name>
</gene>
<protein>
    <recommendedName>
        <fullName evidence="3">Chemotaxis protein CheA</fullName>
        <ecNumber evidence="2">2.7.13.3</ecNumber>
    </recommendedName>
</protein>
<dbReference type="GO" id="GO:0006935">
    <property type="term" value="P:chemotaxis"/>
    <property type="evidence" value="ECO:0007669"/>
    <property type="project" value="InterPro"/>
</dbReference>
<dbReference type="GO" id="GO:0000155">
    <property type="term" value="F:phosphorelay sensor kinase activity"/>
    <property type="evidence" value="ECO:0007669"/>
    <property type="project" value="UniProtKB-ARBA"/>
</dbReference>
<dbReference type="PRINTS" id="PR00344">
    <property type="entry name" value="BCTRLSENSOR"/>
</dbReference>
<dbReference type="AlphaFoldDB" id="A0A7Z7IDI6"/>
<evidence type="ECO:0000256" key="1">
    <source>
        <dbReference type="ARBA" id="ARBA00000085"/>
    </source>
</evidence>
<evidence type="ECO:0000259" key="14">
    <source>
        <dbReference type="PROSITE" id="PS50894"/>
    </source>
</evidence>
<evidence type="ECO:0000313" key="16">
    <source>
        <dbReference type="Proteomes" id="UP000219522"/>
    </source>
</evidence>
<dbReference type="Pfam" id="PF01584">
    <property type="entry name" value="CheW"/>
    <property type="match status" value="1"/>
</dbReference>
<reference evidence="15 16" key="1">
    <citation type="submission" date="2017-09" db="EMBL/GenBank/DDBJ databases">
        <authorList>
            <person name="Varghese N."/>
            <person name="Submissions S."/>
        </authorList>
    </citation>
    <scope>NUCLEOTIDE SEQUENCE [LARGE SCALE GENOMIC DNA]</scope>
    <source>
        <strain evidence="15 16">OK806</strain>
    </source>
</reference>
<evidence type="ECO:0000256" key="7">
    <source>
        <dbReference type="ARBA" id="ARBA00023012"/>
    </source>
</evidence>
<sequence length="759" mass="83049">MTSSNAIPPALLELYREEARQQAQILSDGLLALERAPRDPVTLEACMRAAHSLKGAARVVGVQVGVTLAHAIEDCFVAAQEDRVTLDAVYIDMLLRGVDLIAQIGQADETQLERDVDAFVGSLNARLAGNEDAPLPEFDLRLADYADEPAPLAIDEPAQAWPEPLAALVQASGPRMLRVRADTLDRLLSHSGESLVESRWLKPFAESMLRVKRIQREASRALERLHETLADTPAFEQLDPRARAALDEVRHLSAEAHRQMSERLAELENFDRRSTHLSQQLYDEALECRMRPFVDATGGFARMVRDVARSLGKEVRLVIVGETTQVDRDILDMLDGPLGHLLRNAVDHGIESPEMRRALGKPAEGTITLEARHSAGSLFISVTDDGAGIDIDSLRRAVVRKDLASEATAGRLSDAELLEFLFLPGFSMRDTVTDVSGRGVGLDAVQDAVRQMRGSVRVIPDAQAHEGTRFLLQLPLTLSVIRSLIVEVAGEPYGLPLAHVVRTLVLPASEIDTLEGHQHFSFDGRRFGLVTAHQVLQAGTFDAAGDMLNVVVIGQGATSYGVVVDRFLGERMLVVQPLDKRLGKVRNVAAGALMENGDPLLIADLDDWLRSVEKLVAGGEIGRVGVGAARVETVAKRVLVVDDSLTVRELERKLLASRGYDVTIAVDGMDGWNAVRGERFDLVITDIDMPRLDGIELVALIRRDAQLANLPVLIVSYKDRPEDRQRGLDAGADYYLAKGSFHDQTLLDAVRDLIGEARS</sequence>
<organism evidence="15 16">
    <name type="scientific">Caballeronia arationis</name>
    <dbReference type="NCBI Taxonomy" id="1777142"/>
    <lineage>
        <taxon>Bacteria</taxon>
        <taxon>Pseudomonadati</taxon>
        <taxon>Pseudomonadota</taxon>
        <taxon>Betaproteobacteria</taxon>
        <taxon>Burkholderiales</taxon>
        <taxon>Burkholderiaceae</taxon>
        <taxon>Caballeronia</taxon>
    </lineage>
</organism>
<evidence type="ECO:0000256" key="3">
    <source>
        <dbReference type="ARBA" id="ARBA00021495"/>
    </source>
</evidence>
<feature type="domain" description="Response regulatory" evidence="12">
    <location>
        <begin position="637"/>
        <end position="753"/>
    </location>
</feature>
<dbReference type="Pfam" id="PF01627">
    <property type="entry name" value="Hpt"/>
    <property type="match status" value="1"/>
</dbReference>
<feature type="domain" description="Histidine kinase" evidence="11">
    <location>
        <begin position="338"/>
        <end position="478"/>
    </location>
</feature>
<dbReference type="Pfam" id="PF02518">
    <property type="entry name" value="HATPase_c"/>
    <property type="match status" value="1"/>
</dbReference>
<dbReference type="PROSITE" id="PS50109">
    <property type="entry name" value="HIS_KIN"/>
    <property type="match status" value="1"/>
</dbReference>
<dbReference type="SUPFAM" id="SSF55874">
    <property type="entry name" value="ATPase domain of HSP90 chaperone/DNA topoisomerase II/histidine kinase"/>
    <property type="match status" value="1"/>
</dbReference>
<dbReference type="PROSITE" id="PS50894">
    <property type="entry name" value="HPT"/>
    <property type="match status" value="1"/>
</dbReference>
<evidence type="ECO:0000256" key="8">
    <source>
        <dbReference type="ARBA" id="ARBA00035100"/>
    </source>
</evidence>
<name>A0A7Z7IDI6_9BURK</name>
<keyword evidence="16" id="KW-1185">Reference proteome</keyword>